<dbReference type="InterPro" id="IPR043132">
    <property type="entry name" value="BCAT-like_C"/>
</dbReference>
<dbReference type="PROSITE" id="PS00770">
    <property type="entry name" value="AA_TRANSFER_CLASS_4"/>
    <property type="match status" value="1"/>
</dbReference>
<dbReference type="GO" id="GO:0046394">
    <property type="term" value="P:carboxylic acid biosynthetic process"/>
    <property type="evidence" value="ECO:0007669"/>
    <property type="project" value="UniProtKB-ARBA"/>
</dbReference>
<comment type="cofactor">
    <cofactor evidence="1 5">
        <name>pyridoxal 5'-phosphate</name>
        <dbReference type="ChEBI" id="CHEBI:597326"/>
    </cofactor>
</comment>
<evidence type="ECO:0000313" key="6">
    <source>
        <dbReference type="EMBL" id="SUB75046.1"/>
    </source>
</evidence>
<evidence type="ECO:0000256" key="4">
    <source>
        <dbReference type="RuleBase" id="RU004106"/>
    </source>
</evidence>
<dbReference type="PANTHER" id="PTHR42743:SF11">
    <property type="entry name" value="AMINODEOXYCHORISMATE LYASE"/>
    <property type="match status" value="1"/>
</dbReference>
<dbReference type="RefSeq" id="WP_004820671.1">
    <property type="nucleotide sequence ID" value="NZ_UGTH01000001.1"/>
</dbReference>
<evidence type="ECO:0000256" key="1">
    <source>
        <dbReference type="ARBA" id="ARBA00001933"/>
    </source>
</evidence>
<name>A0A379DAK4_9FIRM</name>
<dbReference type="InterPro" id="IPR018300">
    <property type="entry name" value="Aminotrans_IV_CS"/>
</dbReference>
<dbReference type="Proteomes" id="UP000254777">
    <property type="component" value="Unassembled WGS sequence"/>
</dbReference>
<evidence type="ECO:0000256" key="3">
    <source>
        <dbReference type="ARBA" id="ARBA00022898"/>
    </source>
</evidence>
<dbReference type="EMBL" id="UGTH01000001">
    <property type="protein sequence ID" value="SUB75046.1"/>
    <property type="molecule type" value="Genomic_DNA"/>
</dbReference>
<dbReference type="CDD" id="cd00449">
    <property type="entry name" value="PLPDE_IV"/>
    <property type="match status" value="1"/>
</dbReference>
<dbReference type="Gene3D" id="3.20.10.10">
    <property type="entry name" value="D-amino Acid Aminotransferase, subunit A, domain 2"/>
    <property type="match status" value="1"/>
</dbReference>
<dbReference type="InterPro" id="IPR036038">
    <property type="entry name" value="Aminotransferase-like"/>
</dbReference>
<keyword evidence="6" id="KW-0032">Aminotransferase</keyword>
<gene>
    <name evidence="6" type="primary">ilvE</name>
    <name evidence="6" type="ORF">NCTC11088_00808</name>
</gene>
<organism evidence="6 7">
    <name type="scientific">Peptoniphilus indolicus</name>
    <dbReference type="NCBI Taxonomy" id="33030"/>
    <lineage>
        <taxon>Bacteria</taxon>
        <taxon>Bacillati</taxon>
        <taxon>Bacillota</taxon>
        <taxon>Tissierellia</taxon>
        <taxon>Tissierellales</taxon>
        <taxon>Peptoniphilaceae</taxon>
        <taxon>Peptoniphilus</taxon>
    </lineage>
</organism>
<reference evidence="6 7" key="1">
    <citation type="submission" date="2018-06" db="EMBL/GenBank/DDBJ databases">
        <authorList>
            <consortium name="Pathogen Informatics"/>
            <person name="Doyle S."/>
        </authorList>
    </citation>
    <scope>NUCLEOTIDE SEQUENCE [LARGE SCALE GENOMIC DNA]</scope>
    <source>
        <strain evidence="6 7">NCTC11088</strain>
    </source>
</reference>
<protein>
    <submittedName>
        <fullName evidence="6">Branched-chain-amino-acid aminotransferase</fullName>
        <ecNumber evidence="6">2.6.1.42</ecNumber>
    </submittedName>
</protein>
<dbReference type="InterPro" id="IPR043131">
    <property type="entry name" value="BCAT-like_N"/>
</dbReference>
<dbReference type="PANTHER" id="PTHR42743">
    <property type="entry name" value="AMINO-ACID AMINOTRANSFERASE"/>
    <property type="match status" value="1"/>
</dbReference>
<evidence type="ECO:0000313" key="7">
    <source>
        <dbReference type="Proteomes" id="UP000254777"/>
    </source>
</evidence>
<dbReference type="InterPro" id="IPR050571">
    <property type="entry name" value="Class-IV_PLP-Dep_Aminotrnsfr"/>
</dbReference>
<dbReference type="GO" id="GO:0004084">
    <property type="term" value="F:branched-chain-amino-acid transaminase activity"/>
    <property type="evidence" value="ECO:0007669"/>
    <property type="project" value="UniProtKB-EC"/>
</dbReference>
<comment type="similarity">
    <text evidence="2 4">Belongs to the class-IV pyridoxal-phosphate-dependent aminotransferase family.</text>
</comment>
<accession>A0A379DAK4</accession>
<proteinExistence type="inferred from homology"/>
<evidence type="ECO:0000256" key="5">
    <source>
        <dbReference type="RuleBase" id="RU004516"/>
    </source>
</evidence>
<dbReference type="AlphaFoldDB" id="A0A379DAK4"/>
<sequence length="241" mass="28224">MKQSDGIKYGKGLFETIKIKNLKLEYFEDHLQRLKNSMEFLKICSDGIEKDIELEIQKLDLNIDGAVRIMVLENFEKYSLHIETRLTDYTDEKFQSGLKLKLAKEIRDKNNLLNNHKTNNYLLNHEVLANAKSDGYDEVVFLNQDGNVTEGSYTNLFFIKDCMVVTAPVEDGLLPGIYRKNLIKKFDEENIQYEIRHIPFEEVENFDACICTNSLMKKRFVKSIDDIKFIKTEYTEKILKL</sequence>
<keyword evidence="6" id="KW-0808">Transferase</keyword>
<dbReference type="Gene3D" id="3.30.470.10">
    <property type="match status" value="1"/>
</dbReference>
<keyword evidence="3 5" id="KW-0663">Pyridoxal phosphate</keyword>
<dbReference type="EC" id="2.6.1.42" evidence="6"/>
<dbReference type="SUPFAM" id="SSF56752">
    <property type="entry name" value="D-aminoacid aminotransferase-like PLP-dependent enzymes"/>
    <property type="match status" value="1"/>
</dbReference>
<dbReference type="InterPro" id="IPR001544">
    <property type="entry name" value="Aminotrans_IV"/>
</dbReference>
<evidence type="ECO:0000256" key="2">
    <source>
        <dbReference type="ARBA" id="ARBA00009320"/>
    </source>
</evidence>
<dbReference type="Pfam" id="PF01063">
    <property type="entry name" value="Aminotran_4"/>
    <property type="match status" value="1"/>
</dbReference>